<keyword evidence="1" id="KW-0472">Membrane</keyword>
<accession>X6N6G0</accession>
<organism evidence="2 3">
    <name type="scientific">Reticulomyxa filosa</name>
    <dbReference type="NCBI Taxonomy" id="46433"/>
    <lineage>
        <taxon>Eukaryota</taxon>
        <taxon>Sar</taxon>
        <taxon>Rhizaria</taxon>
        <taxon>Retaria</taxon>
        <taxon>Foraminifera</taxon>
        <taxon>Monothalamids</taxon>
        <taxon>Reticulomyxidae</taxon>
        <taxon>Reticulomyxa</taxon>
    </lineage>
</organism>
<comment type="caution">
    <text evidence="2">The sequence shown here is derived from an EMBL/GenBank/DDBJ whole genome shotgun (WGS) entry which is preliminary data.</text>
</comment>
<reference evidence="2 3" key="1">
    <citation type="journal article" date="2013" name="Curr. Biol.">
        <title>The Genome of the Foraminiferan Reticulomyxa filosa.</title>
        <authorList>
            <person name="Glockner G."/>
            <person name="Hulsmann N."/>
            <person name="Schleicher M."/>
            <person name="Noegel A.A."/>
            <person name="Eichinger L."/>
            <person name="Gallinger C."/>
            <person name="Pawlowski J."/>
            <person name="Sierra R."/>
            <person name="Euteneuer U."/>
            <person name="Pillet L."/>
            <person name="Moustafa A."/>
            <person name="Platzer M."/>
            <person name="Groth M."/>
            <person name="Szafranski K."/>
            <person name="Schliwa M."/>
        </authorList>
    </citation>
    <scope>NUCLEOTIDE SEQUENCE [LARGE SCALE GENOMIC DNA]</scope>
</reference>
<evidence type="ECO:0000313" key="2">
    <source>
        <dbReference type="EMBL" id="ETO21631.1"/>
    </source>
</evidence>
<feature type="transmembrane region" description="Helical" evidence="1">
    <location>
        <begin position="51"/>
        <end position="67"/>
    </location>
</feature>
<feature type="transmembrane region" description="Helical" evidence="1">
    <location>
        <begin position="112"/>
        <end position="145"/>
    </location>
</feature>
<keyword evidence="1" id="KW-1133">Transmembrane helix</keyword>
<evidence type="ECO:0000313" key="3">
    <source>
        <dbReference type="Proteomes" id="UP000023152"/>
    </source>
</evidence>
<evidence type="ECO:0000256" key="1">
    <source>
        <dbReference type="SAM" id="Phobius"/>
    </source>
</evidence>
<proteinExistence type="predicted"/>
<feature type="non-terminal residue" evidence="2">
    <location>
        <position position="308"/>
    </location>
</feature>
<protein>
    <submittedName>
        <fullName evidence="2">Uncharacterized protein</fullName>
    </submittedName>
</protein>
<gene>
    <name evidence="2" type="ORF">RFI_15572</name>
</gene>
<name>X6N6G0_RETFI</name>
<keyword evidence="1" id="KW-0812">Transmembrane</keyword>
<keyword evidence="3" id="KW-1185">Reference proteome</keyword>
<dbReference type="EMBL" id="ASPP01011440">
    <property type="protein sequence ID" value="ETO21631.1"/>
    <property type="molecule type" value="Genomic_DNA"/>
</dbReference>
<sequence length="308" mass="37370">MSSTEEASTEQKKNSFEELQNLCRRIVNCLQNGTFATKFFFLKRGDEKNKYVYNFFFFFLLFFAWHGEQKKKKSKKYIKKDYQNEEYEYIKQHLLQNACVTLMKRGHVLRHFFFPFSLLHSPLPLFFFFFLVSLLTLALFFLGFFPFVPFFSPSFPALLYFHHFNNLFTYYCCFFCPLDKVERKHITRAIKNYDIVDDVEKSARLFIRIATPMLEDDSDMGREMLYHLLSADMPFYRNYGTHWVHFFFFCTGICIEDIQTPLHMKTTFQYTQRKGVPLTQEQVKEYEGFRKKITENVMLEYFHENRWK</sequence>
<dbReference type="Proteomes" id="UP000023152">
    <property type="component" value="Unassembled WGS sequence"/>
</dbReference>
<dbReference type="AlphaFoldDB" id="X6N6G0"/>